<dbReference type="SUPFAM" id="SSF50891">
    <property type="entry name" value="Cyclophilin-like"/>
    <property type="match status" value="1"/>
</dbReference>
<comment type="catalytic activity">
    <reaction evidence="4">
        <text>[protein]-peptidylproline (omega=180) = [protein]-peptidylproline (omega=0)</text>
        <dbReference type="Rhea" id="RHEA:16237"/>
        <dbReference type="Rhea" id="RHEA-COMP:10747"/>
        <dbReference type="Rhea" id="RHEA-COMP:10748"/>
        <dbReference type="ChEBI" id="CHEBI:83833"/>
        <dbReference type="ChEBI" id="CHEBI:83834"/>
        <dbReference type="EC" id="5.2.1.8"/>
    </reaction>
</comment>
<dbReference type="InterPro" id="IPR002130">
    <property type="entry name" value="Cyclophilin-type_PPIase_dom"/>
</dbReference>
<evidence type="ECO:0000256" key="3">
    <source>
        <dbReference type="ARBA" id="ARBA00023235"/>
    </source>
</evidence>
<organism evidence="6 7">
    <name type="scientific">Pelomonas aquatica</name>
    <dbReference type="NCBI Taxonomy" id="431058"/>
    <lineage>
        <taxon>Bacteria</taxon>
        <taxon>Pseudomonadati</taxon>
        <taxon>Pseudomonadota</taxon>
        <taxon>Betaproteobacteria</taxon>
        <taxon>Burkholderiales</taxon>
        <taxon>Sphaerotilaceae</taxon>
        <taxon>Roseateles</taxon>
    </lineage>
</organism>
<feature type="chain" id="PRO_5044960837" description="Peptidyl-prolyl cis-trans isomerase" evidence="4">
    <location>
        <begin position="21"/>
        <end position="187"/>
    </location>
</feature>
<dbReference type="PRINTS" id="PR00153">
    <property type="entry name" value="CSAPPISMRASE"/>
</dbReference>
<proteinExistence type="inferred from homology"/>
<evidence type="ECO:0000256" key="4">
    <source>
        <dbReference type="RuleBase" id="RU363019"/>
    </source>
</evidence>
<dbReference type="EC" id="5.2.1.8" evidence="4"/>
<keyword evidence="2 4" id="KW-0697">Rotamase</keyword>
<protein>
    <recommendedName>
        <fullName evidence="4">Peptidyl-prolyl cis-trans isomerase</fullName>
        <shortName evidence="4">PPIase</shortName>
        <ecNumber evidence="4">5.2.1.8</ecNumber>
    </recommendedName>
</protein>
<name>A0ABU1Z9Z8_9BURK</name>
<evidence type="ECO:0000313" key="7">
    <source>
        <dbReference type="Proteomes" id="UP001180536"/>
    </source>
</evidence>
<evidence type="ECO:0000313" key="6">
    <source>
        <dbReference type="EMBL" id="MDR7297449.1"/>
    </source>
</evidence>
<dbReference type="PROSITE" id="PS00170">
    <property type="entry name" value="CSA_PPIASE_1"/>
    <property type="match status" value="1"/>
</dbReference>
<reference evidence="6 7" key="1">
    <citation type="submission" date="2023-07" db="EMBL/GenBank/DDBJ databases">
        <title>Sorghum-associated microbial communities from plants grown in Nebraska, USA.</title>
        <authorList>
            <person name="Schachtman D."/>
        </authorList>
    </citation>
    <scope>NUCLEOTIDE SEQUENCE [LARGE SCALE GENOMIC DNA]</scope>
    <source>
        <strain evidence="6 7">BE310</strain>
    </source>
</reference>
<dbReference type="Proteomes" id="UP001180536">
    <property type="component" value="Unassembled WGS sequence"/>
</dbReference>
<dbReference type="Gene3D" id="2.40.100.10">
    <property type="entry name" value="Cyclophilin-like"/>
    <property type="match status" value="1"/>
</dbReference>
<dbReference type="InterPro" id="IPR020892">
    <property type="entry name" value="Cyclophilin-type_PPIase_CS"/>
</dbReference>
<comment type="similarity">
    <text evidence="1 4">Belongs to the cyclophilin-type PPIase family.</text>
</comment>
<gene>
    <name evidence="6" type="ORF">J2X16_002798</name>
</gene>
<evidence type="ECO:0000259" key="5">
    <source>
        <dbReference type="PROSITE" id="PS50072"/>
    </source>
</evidence>
<evidence type="ECO:0000256" key="1">
    <source>
        <dbReference type="ARBA" id="ARBA00007365"/>
    </source>
</evidence>
<sequence>MTKTISFLLAGLLAASAAAAQTVKLQTTEGDIRIELDAAKAPKSAANFVQYVKAGHYNGVLFHRVIDGFMIQTGGYDAKLNQRPTKAPIPLESHNGLSNVRGSVAMARTDHPHSATSQFFINVADNVRLDGDPGNPASGYAVFGQVVEGMDVVDKIRAAEIAPNGIHQHFPVKPIFITKALVEPVKK</sequence>
<dbReference type="InterPro" id="IPR029000">
    <property type="entry name" value="Cyclophilin-like_dom_sf"/>
</dbReference>
<dbReference type="Pfam" id="PF00160">
    <property type="entry name" value="Pro_isomerase"/>
    <property type="match status" value="1"/>
</dbReference>
<comment type="caution">
    <text evidence="6">The sequence shown here is derived from an EMBL/GenBank/DDBJ whole genome shotgun (WGS) entry which is preliminary data.</text>
</comment>
<evidence type="ECO:0000256" key="2">
    <source>
        <dbReference type="ARBA" id="ARBA00023110"/>
    </source>
</evidence>
<dbReference type="InterPro" id="IPR044665">
    <property type="entry name" value="E_coli_cyclophilin_A-like"/>
</dbReference>
<keyword evidence="7" id="KW-1185">Reference proteome</keyword>
<dbReference type="PROSITE" id="PS50072">
    <property type="entry name" value="CSA_PPIASE_2"/>
    <property type="match status" value="1"/>
</dbReference>
<comment type="function">
    <text evidence="4">PPIases accelerate the folding of proteins. It catalyzes the cis-trans isomerization of proline imidic peptide bonds in oligopeptides.</text>
</comment>
<keyword evidence="3 4" id="KW-0413">Isomerase</keyword>
<dbReference type="RefSeq" id="WP_082580365.1">
    <property type="nucleotide sequence ID" value="NZ_JAVDXQ010000004.1"/>
</dbReference>
<feature type="domain" description="PPIase cyclophilin-type" evidence="5">
    <location>
        <begin position="30"/>
        <end position="182"/>
    </location>
</feature>
<dbReference type="GO" id="GO:0003755">
    <property type="term" value="F:peptidyl-prolyl cis-trans isomerase activity"/>
    <property type="evidence" value="ECO:0007669"/>
    <property type="project" value="UniProtKB-EC"/>
</dbReference>
<feature type="signal peptide" evidence="4">
    <location>
        <begin position="1"/>
        <end position="20"/>
    </location>
</feature>
<dbReference type="EMBL" id="JAVDXQ010000004">
    <property type="protein sequence ID" value="MDR7297449.1"/>
    <property type="molecule type" value="Genomic_DNA"/>
</dbReference>
<dbReference type="PANTHER" id="PTHR43246">
    <property type="entry name" value="PEPTIDYL-PROLYL CIS-TRANS ISOMERASE CYP38, CHLOROPLASTIC"/>
    <property type="match status" value="1"/>
</dbReference>
<accession>A0ABU1Z9Z8</accession>
<keyword evidence="4" id="KW-0732">Signal</keyword>